<gene>
    <name evidence="1" type="ORF">TTHERM_01117320</name>
</gene>
<dbReference type="AlphaFoldDB" id="Q240M6"/>
<dbReference type="EMBL" id="GG662545">
    <property type="protein sequence ID" value="EAS02239.1"/>
    <property type="molecule type" value="Genomic_DNA"/>
</dbReference>
<proteinExistence type="predicted"/>
<dbReference type="SUPFAM" id="SSF55961">
    <property type="entry name" value="Bet v1-like"/>
    <property type="match status" value="1"/>
</dbReference>
<sequence length="207" mass="23915">MGQSQYSSIVDKAIDDAQLVKNSQENWNVLLKGKYFTLSAKPYNKTEKQILKLEGNIPAQVNQVVEYFFNNYESIKNNREQCEVFESLEVIDSDTKVTVFKLKPMQDGHRIESLNIIHKKKINQNQVLIVNAHLDDHPKMPKNSNITRIENIINGIFLKESNSTNTFMEGYFLNDPKVPIPPQLIPQLTQSFLQSYEKDVESILQKK</sequence>
<dbReference type="InParanoid" id="Q240M6"/>
<dbReference type="Proteomes" id="UP000009168">
    <property type="component" value="Unassembled WGS sequence"/>
</dbReference>
<dbReference type="RefSeq" id="XP_001022484.1">
    <property type="nucleotide sequence ID" value="XM_001022484.1"/>
</dbReference>
<reference evidence="2" key="1">
    <citation type="journal article" date="2006" name="PLoS Biol.">
        <title>Macronuclear genome sequence of the ciliate Tetrahymena thermophila, a model eukaryote.</title>
        <authorList>
            <person name="Eisen J.A."/>
            <person name="Coyne R.S."/>
            <person name="Wu M."/>
            <person name="Wu D."/>
            <person name="Thiagarajan M."/>
            <person name="Wortman J.R."/>
            <person name="Badger J.H."/>
            <person name="Ren Q."/>
            <person name="Amedeo P."/>
            <person name="Jones K.M."/>
            <person name="Tallon L.J."/>
            <person name="Delcher A.L."/>
            <person name="Salzberg S.L."/>
            <person name="Silva J.C."/>
            <person name="Haas B.J."/>
            <person name="Majoros W.H."/>
            <person name="Farzad M."/>
            <person name="Carlton J.M."/>
            <person name="Smith R.K. Jr."/>
            <person name="Garg J."/>
            <person name="Pearlman R.E."/>
            <person name="Karrer K.M."/>
            <person name="Sun L."/>
            <person name="Manning G."/>
            <person name="Elde N.C."/>
            <person name="Turkewitz A.P."/>
            <person name="Asai D.J."/>
            <person name="Wilkes D.E."/>
            <person name="Wang Y."/>
            <person name="Cai H."/>
            <person name="Collins K."/>
            <person name="Stewart B.A."/>
            <person name="Lee S.R."/>
            <person name="Wilamowska K."/>
            <person name="Weinberg Z."/>
            <person name="Ruzzo W.L."/>
            <person name="Wloga D."/>
            <person name="Gaertig J."/>
            <person name="Frankel J."/>
            <person name="Tsao C.-C."/>
            <person name="Gorovsky M.A."/>
            <person name="Keeling P.J."/>
            <person name="Waller R.F."/>
            <person name="Patron N.J."/>
            <person name="Cherry J.M."/>
            <person name="Stover N.A."/>
            <person name="Krieger C.J."/>
            <person name="del Toro C."/>
            <person name="Ryder H.F."/>
            <person name="Williamson S.C."/>
            <person name="Barbeau R.A."/>
            <person name="Hamilton E.P."/>
            <person name="Orias E."/>
        </authorList>
    </citation>
    <scope>NUCLEOTIDE SEQUENCE [LARGE SCALE GENOMIC DNA]</scope>
    <source>
        <strain evidence="2">SB210</strain>
    </source>
</reference>
<evidence type="ECO:0000313" key="2">
    <source>
        <dbReference type="Proteomes" id="UP000009168"/>
    </source>
</evidence>
<name>Q240M6_TETTS</name>
<organism evidence="1 2">
    <name type="scientific">Tetrahymena thermophila (strain SB210)</name>
    <dbReference type="NCBI Taxonomy" id="312017"/>
    <lineage>
        <taxon>Eukaryota</taxon>
        <taxon>Sar</taxon>
        <taxon>Alveolata</taxon>
        <taxon>Ciliophora</taxon>
        <taxon>Intramacronucleata</taxon>
        <taxon>Oligohymenophorea</taxon>
        <taxon>Hymenostomatida</taxon>
        <taxon>Tetrahymenina</taxon>
        <taxon>Tetrahymenidae</taxon>
        <taxon>Tetrahymena</taxon>
    </lineage>
</organism>
<dbReference type="CDD" id="cd00177">
    <property type="entry name" value="START"/>
    <property type="match status" value="1"/>
</dbReference>
<dbReference type="KEGG" id="tet:TTHERM_01117320"/>
<dbReference type="Gene3D" id="3.30.530.20">
    <property type="match status" value="1"/>
</dbReference>
<dbReference type="HOGENOM" id="CLU_086530_0_0_1"/>
<evidence type="ECO:0000313" key="1">
    <source>
        <dbReference type="EMBL" id="EAS02239.1"/>
    </source>
</evidence>
<dbReference type="GeneID" id="7828021"/>
<dbReference type="InterPro" id="IPR023393">
    <property type="entry name" value="START-like_dom_sf"/>
</dbReference>
<protein>
    <submittedName>
        <fullName evidence="1">Mammalian STARD1-STARD15-like lipid-binding START domain protein, putative</fullName>
    </submittedName>
</protein>
<keyword evidence="2" id="KW-1185">Reference proteome</keyword>
<accession>Q240M6</accession>